<evidence type="ECO:0000313" key="4">
    <source>
        <dbReference type="Proteomes" id="UP001225356"/>
    </source>
</evidence>
<evidence type="ECO:0000256" key="1">
    <source>
        <dbReference type="SAM" id="MobiDB-lite"/>
    </source>
</evidence>
<feature type="compositionally biased region" description="Low complexity" evidence="1">
    <location>
        <begin position="52"/>
        <end position="70"/>
    </location>
</feature>
<gene>
    <name evidence="3" type="ORF">J2853_000430</name>
</gene>
<keyword evidence="2" id="KW-0812">Transmembrane</keyword>
<protein>
    <submittedName>
        <fullName evidence="3">Uncharacterized protein</fullName>
    </submittedName>
</protein>
<sequence>MARSTGRARGRRRKKSRSWVLEVSVGAAAMAVAGLVLGGPWLRGDTPEREAGVANADAAPPVASSAPPKAVGGGPVAAGELDKEDQGKAKPSASADRKRRVNEDEAAGPSKHTDKDAVAYFEKRKETKRVKDIRIVGGYLRIYTDLPDSADNSKQAIKLCEAGRDYLVGELGRLNPVVFVQAEFGENGNPVLANILGPDDSDCRVTYPEPGK</sequence>
<dbReference type="Proteomes" id="UP001225356">
    <property type="component" value="Unassembled WGS sequence"/>
</dbReference>
<reference evidence="3 4" key="1">
    <citation type="submission" date="2023-07" db="EMBL/GenBank/DDBJ databases">
        <title>Sequencing the genomes of 1000 actinobacteria strains.</title>
        <authorList>
            <person name="Klenk H.-P."/>
        </authorList>
    </citation>
    <scope>NUCLEOTIDE SEQUENCE [LARGE SCALE GENOMIC DNA]</scope>
    <source>
        <strain evidence="3 4">DSM 46740</strain>
    </source>
</reference>
<feature type="transmembrane region" description="Helical" evidence="2">
    <location>
        <begin position="20"/>
        <end position="42"/>
    </location>
</feature>
<proteinExistence type="predicted"/>
<organism evidence="3 4">
    <name type="scientific">Streptosporangium lutulentum</name>
    <dbReference type="NCBI Taxonomy" id="1461250"/>
    <lineage>
        <taxon>Bacteria</taxon>
        <taxon>Bacillati</taxon>
        <taxon>Actinomycetota</taxon>
        <taxon>Actinomycetes</taxon>
        <taxon>Streptosporangiales</taxon>
        <taxon>Streptosporangiaceae</taxon>
        <taxon>Streptosporangium</taxon>
    </lineage>
</organism>
<keyword evidence="4" id="KW-1185">Reference proteome</keyword>
<evidence type="ECO:0000256" key="2">
    <source>
        <dbReference type="SAM" id="Phobius"/>
    </source>
</evidence>
<keyword evidence="2" id="KW-1133">Transmembrane helix</keyword>
<keyword evidence="2" id="KW-0472">Membrane</keyword>
<evidence type="ECO:0000313" key="3">
    <source>
        <dbReference type="EMBL" id="MDP9841219.1"/>
    </source>
</evidence>
<accession>A0ABT9Q533</accession>
<dbReference type="EMBL" id="JAUSQU010000001">
    <property type="protein sequence ID" value="MDP9841219.1"/>
    <property type="molecule type" value="Genomic_DNA"/>
</dbReference>
<name>A0ABT9Q533_9ACTN</name>
<comment type="caution">
    <text evidence="3">The sequence shown here is derived from an EMBL/GenBank/DDBJ whole genome shotgun (WGS) entry which is preliminary data.</text>
</comment>
<feature type="region of interest" description="Disordered" evidence="1">
    <location>
        <begin position="38"/>
        <end position="116"/>
    </location>
</feature>
<dbReference type="RefSeq" id="WP_307554355.1">
    <property type="nucleotide sequence ID" value="NZ_JAUSQU010000001.1"/>
</dbReference>